<gene>
    <name evidence="3" type="ORF">ETD83_07020</name>
</gene>
<feature type="transmembrane region" description="Helical" evidence="2">
    <location>
        <begin position="377"/>
        <end position="399"/>
    </location>
</feature>
<feature type="transmembrane region" description="Helical" evidence="2">
    <location>
        <begin position="351"/>
        <end position="370"/>
    </location>
</feature>
<feature type="transmembrane region" description="Helical" evidence="2">
    <location>
        <begin position="104"/>
        <end position="127"/>
    </location>
</feature>
<feature type="transmembrane region" description="Helical" evidence="2">
    <location>
        <begin position="453"/>
        <end position="473"/>
    </location>
</feature>
<feature type="transmembrane region" description="Helical" evidence="2">
    <location>
        <begin position="27"/>
        <end position="46"/>
    </location>
</feature>
<keyword evidence="2" id="KW-1133">Transmembrane helix</keyword>
<evidence type="ECO:0000256" key="1">
    <source>
        <dbReference type="SAM" id="MobiDB-lite"/>
    </source>
</evidence>
<evidence type="ECO:0008006" key="5">
    <source>
        <dbReference type="Google" id="ProtNLM"/>
    </source>
</evidence>
<dbReference type="OrthoDB" id="3462168at2"/>
<reference evidence="3 4" key="1">
    <citation type="submission" date="2019-05" db="EMBL/GenBank/DDBJ databases">
        <title>Draft genome sequence of Actinomadura sp. 14C53.</title>
        <authorList>
            <person name="Saricaoglu S."/>
            <person name="Isik K."/>
        </authorList>
    </citation>
    <scope>NUCLEOTIDE SEQUENCE [LARGE SCALE GENOMIC DNA]</scope>
    <source>
        <strain evidence="3 4">14C53</strain>
    </source>
</reference>
<protein>
    <recommendedName>
        <fullName evidence="5">4-amino-4-deoxy-L-arabinose transferase-like glycosyltransferase</fullName>
    </recommendedName>
</protein>
<feature type="transmembrane region" description="Helical" evidence="2">
    <location>
        <begin position="426"/>
        <end position="446"/>
    </location>
</feature>
<name>A0A5C4JGV1_9ACTN</name>
<comment type="caution">
    <text evidence="3">The sequence shown here is derived from an EMBL/GenBank/DDBJ whole genome shotgun (WGS) entry which is preliminary data.</text>
</comment>
<keyword evidence="2" id="KW-0812">Transmembrane</keyword>
<feature type="transmembrane region" description="Helical" evidence="2">
    <location>
        <begin position="139"/>
        <end position="172"/>
    </location>
</feature>
<keyword evidence="4" id="KW-1185">Reference proteome</keyword>
<keyword evidence="2" id="KW-0472">Membrane</keyword>
<sequence length="581" mass="60697">MTLTTAPPRRDDPPAPPGPRLARRPAVLPWLLAAGTAAQVAVRLWFARARTAPAANPDETGYLTAARWLAGSAGGELSGNTFYQGGYPLLLAPAYWLSHDPATVYTIVMVINALLGAALFPLGYAAARRLGLARSLALPVAFAAALLPATTFFGAFALADAVLPALALAWLLSLDRFVRKGRALDAAAASAVASYAAMVHTRGMVFLVVHVLVLVGVAVTHRLRDRAAVAGGAVALAGYAAGASLNTRVKGELYPGGTRDLAASLELRITTVPGQEWALSGAAGQIWYLVVSTWGLAGVGLAAVAVVLVRRRTPGPDRIMAAALLAATFAVAYASSAALPDEHRVGNFAYGRYLSCLALVYTLIGVTALMRSGPRAAIRLAAASLLVLGGAALWVAAYAGGRLRTHTFIAFDFPETTFLTGDRSALHLPAVTLIVSALLCGFLALSRLGGRRGALVTAVALAGINLAALTFAMGPSPRRVPPPAPFPGPAAGGVVADVSLHWAVRISLMHPVWWTRVGRVDLRDGRRPAPGVCTVVVPQPDETDPEASWPAHPAGWRPHAGRTWSIRWVSWHAPSCDAAPR</sequence>
<feature type="transmembrane region" description="Helical" evidence="2">
    <location>
        <begin position="321"/>
        <end position="339"/>
    </location>
</feature>
<dbReference type="RefSeq" id="WP_138644235.1">
    <property type="nucleotide sequence ID" value="NZ_VCKW01000024.1"/>
</dbReference>
<dbReference type="EMBL" id="VCKW01000024">
    <property type="protein sequence ID" value="TMR05044.1"/>
    <property type="molecule type" value="Genomic_DNA"/>
</dbReference>
<dbReference type="AlphaFoldDB" id="A0A5C4JGV1"/>
<accession>A0A5C4JGV1</accession>
<dbReference type="Proteomes" id="UP000309174">
    <property type="component" value="Unassembled WGS sequence"/>
</dbReference>
<evidence type="ECO:0000313" key="3">
    <source>
        <dbReference type="EMBL" id="TMR05044.1"/>
    </source>
</evidence>
<feature type="transmembrane region" description="Helical" evidence="2">
    <location>
        <begin position="286"/>
        <end position="309"/>
    </location>
</feature>
<feature type="region of interest" description="Disordered" evidence="1">
    <location>
        <begin position="1"/>
        <end position="20"/>
    </location>
</feature>
<feature type="transmembrane region" description="Helical" evidence="2">
    <location>
        <begin position="192"/>
        <end position="215"/>
    </location>
</feature>
<evidence type="ECO:0000256" key="2">
    <source>
        <dbReference type="SAM" id="Phobius"/>
    </source>
</evidence>
<organism evidence="3 4">
    <name type="scientific">Actinomadura soli</name>
    <dbReference type="NCBI Taxonomy" id="2508997"/>
    <lineage>
        <taxon>Bacteria</taxon>
        <taxon>Bacillati</taxon>
        <taxon>Actinomycetota</taxon>
        <taxon>Actinomycetes</taxon>
        <taxon>Streptosporangiales</taxon>
        <taxon>Thermomonosporaceae</taxon>
        <taxon>Actinomadura</taxon>
    </lineage>
</organism>
<proteinExistence type="predicted"/>
<evidence type="ECO:0000313" key="4">
    <source>
        <dbReference type="Proteomes" id="UP000309174"/>
    </source>
</evidence>
<feature type="transmembrane region" description="Helical" evidence="2">
    <location>
        <begin position="227"/>
        <end position="245"/>
    </location>
</feature>